<comment type="caution">
    <text evidence="1">The sequence shown here is derived from an EMBL/GenBank/DDBJ whole genome shotgun (WGS) entry which is preliminary data.</text>
</comment>
<gene>
    <name evidence="1" type="primary">TIGD1-L158</name>
    <name evidence="1" type="ORF">Hamer_G003115</name>
</gene>
<dbReference type="AlphaFoldDB" id="A0A8J5TEK5"/>
<feature type="non-terminal residue" evidence="1">
    <location>
        <position position="145"/>
    </location>
</feature>
<name>A0A8J5TEK5_HOMAM</name>
<keyword evidence="2" id="KW-1185">Reference proteome</keyword>
<organism evidence="1 2">
    <name type="scientific">Homarus americanus</name>
    <name type="common">American lobster</name>
    <dbReference type="NCBI Taxonomy" id="6706"/>
    <lineage>
        <taxon>Eukaryota</taxon>
        <taxon>Metazoa</taxon>
        <taxon>Ecdysozoa</taxon>
        <taxon>Arthropoda</taxon>
        <taxon>Crustacea</taxon>
        <taxon>Multicrustacea</taxon>
        <taxon>Malacostraca</taxon>
        <taxon>Eumalacostraca</taxon>
        <taxon>Eucarida</taxon>
        <taxon>Decapoda</taxon>
        <taxon>Pleocyemata</taxon>
        <taxon>Astacidea</taxon>
        <taxon>Nephropoidea</taxon>
        <taxon>Nephropidae</taxon>
        <taxon>Homarus</taxon>
    </lineage>
</organism>
<dbReference type="EMBL" id="JAHLQT010007678">
    <property type="protein sequence ID" value="KAG7174211.1"/>
    <property type="molecule type" value="Genomic_DNA"/>
</dbReference>
<sequence length="145" mass="16753">GRKIKEMAGSATPLTATKVTRFCDAEMESMERMLSTWIDDQTQRKPKKNISNSWEAITQQNMNSVWRKLWPECVHNFVSFPSVPAVRKTILTLVKKAGFDEVDDTDVEDLLDSHNEELTNEDLIELLNVQNLRKLISSFEMAIWH</sequence>
<reference evidence="1" key="1">
    <citation type="journal article" date="2021" name="Sci. Adv.">
        <title>The American lobster genome reveals insights on longevity, neural, and immune adaptations.</title>
        <authorList>
            <person name="Polinski J.M."/>
            <person name="Zimin A.V."/>
            <person name="Clark K.F."/>
            <person name="Kohn A.B."/>
            <person name="Sadowski N."/>
            <person name="Timp W."/>
            <person name="Ptitsyn A."/>
            <person name="Khanna P."/>
            <person name="Romanova D.Y."/>
            <person name="Williams P."/>
            <person name="Greenwood S.J."/>
            <person name="Moroz L.L."/>
            <person name="Walt D.R."/>
            <person name="Bodnar A.G."/>
        </authorList>
    </citation>
    <scope>NUCLEOTIDE SEQUENCE</scope>
    <source>
        <strain evidence="1">GMGI-L3</strain>
    </source>
</reference>
<evidence type="ECO:0000313" key="1">
    <source>
        <dbReference type="EMBL" id="KAG7174211.1"/>
    </source>
</evidence>
<evidence type="ECO:0000313" key="2">
    <source>
        <dbReference type="Proteomes" id="UP000747542"/>
    </source>
</evidence>
<proteinExistence type="predicted"/>
<protein>
    <submittedName>
        <fullName evidence="1">Tigger transposable element-derived protein 1-like 158</fullName>
    </submittedName>
</protein>
<accession>A0A8J5TEK5</accession>
<dbReference type="Proteomes" id="UP000747542">
    <property type="component" value="Unassembled WGS sequence"/>
</dbReference>